<organism evidence="9 10">
    <name type="scientific">Pyricularia oryzae</name>
    <name type="common">Rice blast fungus</name>
    <name type="synonym">Magnaporthe oryzae</name>
    <dbReference type="NCBI Taxonomy" id="318829"/>
    <lineage>
        <taxon>Eukaryota</taxon>
        <taxon>Fungi</taxon>
        <taxon>Dikarya</taxon>
        <taxon>Ascomycota</taxon>
        <taxon>Pezizomycotina</taxon>
        <taxon>Sordariomycetes</taxon>
        <taxon>Sordariomycetidae</taxon>
        <taxon>Magnaporthales</taxon>
        <taxon>Pyriculariaceae</taxon>
        <taxon>Pyricularia</taxon>
    </lineage>
</organism>
<evidence type="ECO:0000256" key="1">
    <source>
        <dbReference type="ARBA" id="ARBA00004329"/>
    </source>
</evidence>
<dbReference type="InterPro" id="IPR040666">
    <property type="entry name" value="Atg29_N"/>
</dbReference>
<dbReference type="Proteomes" id="UP000294847">
    <property type="component" value="Chromosome 7"/>
</dbReference>
<reference evidence="9 10" key="1">
    <citation type="journal article" date="2019" name="Mol. Biol. Evol.">
        <title>Blast fungal genomes show frequent chromosomal changes, gene gains and losses, and effector gene turnover.</title>
        <authorList>
            <person name="Gomez Luciano L.B."/>
            <person name="Jason Tsai I."/>
            <person name="Chuma I."/>
            <person name="Tosa Y."/>
            <person name="Chen Y.H."/>
            <person name="Li J.Y."/>
            <person name="Li M.Y."/>
            <person name="Jade Lu M.Y."/>
            <person name="Nakayashiki H."/>
            <person name="Li W.H."/>
        </authorList>
    </citation>
    <scope>NUCLEOTIDE SEQUENCE [LARGE SCALE GENOMIC DNA]</scope>
    <source>
        <strain evidence="9">MZ5-1-6</strain>
    </source>
</reference>
<dbReference type="InterPro" id="IPR039362">
    <property type="entry name" value="ATG29_sf"/>
</dbReference>
<dbReference type="PANTHER" id="PTHR40012:SF1">
    <property type="entry name" value="AUTOPHAGY-RELATED PROTEIN 29"/>
    <property type="match status" value="1"/>
</dbReference>
<evidence type="ECO:0000256" key="6">
    <source>
        <dbReference type="ARBA" id="ARBA00023006"/>
    </source>
</evidence>
<dbReference type="GO" id="GO:0000407">
    <property type="term" value="C:phagophore assembly site"/>
    <property type="evidence" value="ECO:0007669"/>
    <property type="project" value="UniProtKB-SubCell"/>
</dbReference>
<evidence type="ECO:0000313" key="10">
    <source>
        <dbReference type="Proteomes" id="UP000294847"/>
    </source>
</evidence>
<feature type="region of interest" description="Disordered" evidence="8">
    <location>
        <begin position="114"/>
        <end position="443"/>
    </location>
</feature>
<name>A0A4P7NVJ6_PYROR</name>
<dbReference type="GO" id="GO:0000045">
    <property type="term" value="P:autophagosome assembly"/>
    <property type="evidence" value="ECO:0007669"/>
    <property type="project" value="InterPro"/>
</dbReference>
<gene>
    <name evidence="9" type="ORF">PoMZ_12923</name>
</gene>
<sequence>MESEPTYTVFIRLPFPRGDFVDPPPVNWDSAKDEALWNILSGVSKGEIDWDAIAIEFDVTVDFLLQQVTYLTERHAAQVRAQMRKLTAAKGSAAPSPVPPSDLAAVTASDMRRTGSGAGAALGQARAPSSLSIRRDVQTPRSDPVSVAGSTTTAGKAPFAKQPATRTSPGGTGPGSMGPAPQRKTGANTPRQPLDPPRKRLSSLGMPTTPTAATMRTARQFRDDEDTESPGPADSSSESSSESSSPAQSRIIRRPPRFSAPSGGGKTGDGQESPEDEDVEPAFLPQEARSEQYSDPGATLRGEPHSSRRPVRSQSTKDRIGSITQSNTSDSSTGSAALINKSPVRDERFYRTPVSPRRTAELSGRAGSNSKGKGYSRDGSDGGTPSMGSSFSDLDDASVTQSALEEALASNMQDGTIGSRMSTIGQAFRSRYLPHTTRSTEKK</sequence>
<evidence type="ECO:0000256" key="5">
    <source>
        <dbReference type="ARBA" id="ARBA00022927"/>
    </source>
</evidence>
<evidence type="ECO:0000256" key="4">
    <source>
        <dbReference type="ARBA" id="ARBA00022448"/>
    </source>
</evidence>
<keyword evidence="5" id="KW-0653">Protein transport</keyword>
<comment type="subcellular location">
    <subcellularLocation>
        <location evidence="1">Preautophagosomal structure</location>
    </subcellularLocation>
</comment>
<feature type="compositionally biased region" description="Low complexity" evidence="8">
    <location>
        <begin position="235"/>
        <end position="245"/>
    </location>
</feature>
<accession>A0A4P7NVJ6</accession>
<comment type="similarity">
    <text evidence="2">Belongs to the ATG29 family.</text>
</comment>
<protein>
    <recommendedName>
        <fullName evidence="3">Autophagy-related protein 29</fullName>
    </recommendedName>
</protein>
<feature type="compositionally biased region" description="Polar residues" evidence="8">
    <location>
        <begin position="410"/>
        <end position="425"/>
    </location>
</feature>
<feature type="compositionally biased region" description="Polar residues" evidence="8">
    <location>
        <begin position="386"/>
        <end position="403"/>
    </location>
</feature>
<dbReference type="FunFam" id="1.10.10.2570:FF:000001">
    <property type="entry name" value="Autophagy-related protein 29"/>
    <property type="match status" value="1"/>
</dbReference>
<dbReference type="EMBL" id="CP034210">
    <property type="protein sequence ID" value="QBZ65956.1"/>
    <property type="molecule type" value="Genomic_DNA"/>
</dbReference>
<evidence type="ECO:0000256" key="2">
    <source>
        <dbReference type="ARBA" id="ARBA00010082"/>
    </source>
</evidence>
<dbReference type="AlphaFoldDB" id="A0A4P7NVJ6"/>
<proteinExistence type="inferred from homology"/>
<evidence type="ECO:0000256" key="8">
    <source>
        <dbReference type="SAM" id="MobiDB-lite"/>
    </source>
</evidence>
<feature type="compositionally biased region" description="Polar residues" evidence="8">
    <location>
        <begin position="322"/>
        <end position="335"/>
    </location>
</feature>
<evidence type="ECO:0000256" key="3">
    <source>
        <dbReference type="ARBA" id="ARBA00013784"/>
    </source>
</evidence>
<comment type="function">
    <text evidence="7">Plays a role in autophagy. Functions at the preautophagosomal structure (PAS) in order to form normal autophagosomes under starvation conditions. Also plays a role in mitophagy and regulation of filamentous growth.</text>
</comment>
<dbReference type="GO" id="GO:0015031">
    <property type="term" value="P:protein transport"/>
    <property type="evidence" value="ECO:0007669"/>
    <property type="project" value="UniProtKB-KW"/>
</dbReference>
<evidence type="ECO:0000313" key="9">
    <source>
        <dbReference type="EMBL" id="QBZ65956.1"/>
    </source>
</evidence>
<feature type="compositionally biased region" description="Low complexity" evidence="8">
    <location>
        <begin position="206"/>
        <end position="218"/>
    </location>
</feature>
<keyword evidence="6" id="KW-0072">Autophagy</keyword>
<evidence type="ECO:0000256" key="7">
    <source>
        <dbReference type="ARBA" id="ARBA00060351"/>
    </source>
</evidence>
<dbReference type="Pfam" id="PF18388">
    <property type="entry name" value="ATG29_N"/>
    <property type="match status" value="1"/>
</dbReference>
<dbReference type="PANTHER" id="PTHR40012">
    <property type="entry name" value="AUTOPHAGY-RELATED PROTEIN 29"/>
    <property type="match status" value="1"/>
</dbReference>
<keyword evidence="4" id="KW-0813">Transport</keyword>
<dbReference type="Gene3D" id="1.10.10.2570">
    <property type="match status" value="1"/>
</dbReference>
<dbReference type="InterPro" id="IPR039113">
    <property type="entry name" value="ATG29"/>
</dbReference>